<organism evidence="6 7">
    <name type="scientific">Smittium simulii</name>
    <dbReference type="NCBI Taxonomy" id="133385"/>
    <lineage>
        <taxon>Eukaryota</taxon>
        <taxon>Fungi</taxon>
        <taxon>Fungi incertae sedis</taxon>
        <taxon>Zoopagomycota</taxon>
        <taxon>Kickxellomycotina</taxon>
        <taxon>Harpellomycetes</taxon>
        <taxon>Harpellales</taxon>
        <taxon>Legeriomycetaceae</taxon>
        <taxon>Smittium</taxon>
    </lineage>
</organism>
<keyword evidence="1" id="KW-0479">Metal-binding</keyword>
<keyword evidence="7" id="KW-1185">Reference proteome</keyword>
<dbReference type="GO" id="GO:0006879">
    <property type="term" value="P:intracellular iron ion homeostasis"/>
    <property type="evidence" value="ECO:0007669"/>
    <property type="project" value="TreeGrafter"/>
</dbReference>
<evidence type="ECO:0000313" key="6">
    <source>
        <dbReference type="EMBL" id="PVU91367.1"/>
    </source>
</evidence>
<dbReference type="Gene3D" id="3.40.30.10">
    <property type="entry name" value="Glutaredoxin"/>
    <property type="match status" value="2"/>
</dbReference>
<dbReference type="GO" id="GO:0005829">
    <property type="term" value="C:cytosol"/>
    <property type="evidence" value="ECO:0007669"/>
    <property type="project" value="TreeGrafter"/>
</dbReference>
<evidence type="ECO:0000256" key="2">
    <source>
        <dbReference type="ARBA" id="ARBA00023004"/>
    </source>
</evidence>
<reference evidence="6 7" key="1">
    <citation type="journal article" date="2018" name="MBio">
        <title>Comparative Genomics Reveals the Core Gene Toolbox for the Fungus-Insect Symbiosis.</title>
        <authorList>
            <person name="Wang Y."/>
            <person name="Stata M."/>
            <person name="Wang W."/>
            <person name="Stajich J.E."/>
            <person name="White M.M."/>
            <person name="Moncalvo J.M."/>
        </authorList>
    </citation>
    <scope>NUCLEOTIDE SEQUENCE [LARGE SCALE GENOMIC DNA]</scope>
    <source>
        <strain evidence="6 7">SWE-8-4</strain>
    </source>
</reference>
<dbReference type="PANTHER" id="PTHR10293">
    <property type="entry name" value="GLUTAREDOXIN FAMILY MEMBER"/>
    <property type="match status" value="1"/>
</dbReference>
<dbReference type="InterPro" id="IPR002109">
    <property type="entry name" value="Glutaredoxin"/>
</dbReference>
<keyword evidence="3" id="KW-0411">Iron-sulfur</keyword>
<protein>
    <submittedName>
        <fullName evidence="6">Uncharacterized protein</fullName>
    </submittedName>
</protein>
<evidence type="ECO:0000259" key="4">
    <source>
        <dbReference type="Pfam" id="PF00085"/>
    </source>
</evidence>
<dbReference type="InterPro" id="IPR036249">
    <property type="entry name" value="Thioredoxin-like_sf"/>
</dbReference>
<accession>A0A2T9YGB1</accession>
<evidence type="ECO:0000256" key="1">
    <source>
        <dbReference type="ARBA" id="ARBA00022723"/>
    </source>
</evidence>
<dbReference type="GO" id="GO:0005634">
    <property type="term" value="C:nucleus"/>
    <property type="evidence" value="ECO:0007669"/>
    <property type="project" value="TreeGrafter"/>
</dbReference>
<name>A0A2T9YGB1_9FUNG</name>
<feature type="domain" description="Glutaredoxin" evidence="5">
    <location>
        <begin position="151"/>
        <end position="215"/>
    </location>
</feature>
<dbReference type="FunFam" id="3.40.30.10:FF:000012">
    <property type="entry name" value="Monothiol glutaredoxin"/>
    <property type="match status" value="1"/>
</dbReference>
<dbReference type="PROSITE" id="PS51354">
    <property type="entry name" value="GLUTAREDOXIN_2"/>
    <property type="match status" value="1"/>
</dbReference>
<dbReference type="Proteomes" id="UP000245383">
    <property type="component" value="Unassembled WGS sequence"/>
</dbReference>
<evidence type="ECO:0000256" key="3">
    <source>
        <dbReference type="ARBA" id="ARBA00023014"/>
    </source>
</evidence>
<dbReference type="Pfam" id="PF00085">
    <property type="entry name" value="Thioredoxin"/>
    <property type="match status" value="1"/>
</dbReference>
<sequence>MSTNMKAVQTQEELLAHLQTKNISVLFFTAEWAEACNQVETMLVVLAEKYSKIEFLKLDADQFEEVVEGYEIEAVPTVLFVRGKEVIDRVEGVEPQKLTSLADSILLSSVSGSSSIFGTAEEARVSSASISQENKAALTKRIESLVAQQPVMVFIKGSPNQPRCGFSKRLVETLKRLNVSFGYFDILSDEDVRQELKVYSNWPTYPQLYSSGELVGGIDIVEEMINSDEFLDVIPETAKALSN</sequence>
<dbReference type="InterPro" id="IPR004480">
    <property type="entry name" value="Monothiol_GRX-rel"/>
</dbReference>
<dbReference type="SUPFAM" id="SSF52833">
    <property type="entry name" value="Thioredoxin-like"/>
    <property type="match status" value="2"/>
</dbReference>
<dbReference type="GO" id="GO:0015036">
    <property type="term" value="F:disulfide oxidoreductase activity"/>
    <property type="evidence" value="ECO:0007669"/>
    <property type="project" value="UniProtKB-ARBA"/>
</dbReference>
<proteinExistence type="predicted"/>
<dbReference type="CDD" id="cd03028">
    <property type="entry name" value="GRX_PICOT_like"/>
    <property type="match status" value="1"/>
</dbReference>
<dbReference type="GO" id="GO:0046872">
    <property type="term" value="F:metal ion binding"/>
    <property type="evidence" value="ECO:0007669"/>
    <property type="project" value="UniProtKB-KW"/>
</dbReference>
<dbReference type="PANTHER" id="PTHR10293:SF73">
    <property type="entry name" value="GLUTAREDOXIN-3"/>
    <property type="match status" value="1"/>
</dbReference>
<dbReference type="STRING" id="133385.A0A2T9YGB1"/>
<dbReference type="OrthoDB" id="415696at2759"/>
<dbReference type="InterPro" id="IPR013766">
    <property type="entry name" value="Thioredoxin_domain"/>
</dbReference>
<dbReference type="AlphaFoldDB" id="A0A2T9YGB1"/>
<evidence type="ECO:0000259" key="5">
    <source>
        <dbReference type="Pfam" id="PF00462"/>
    </source>
</evidence>
<keyword evidence="2" id="KW-0408">Iron</keyword>
<dbReference type="GO" id="GO:0051536">
    <property type="term" value="F:iron-sulfur cluster binding"/>
    <property type="evidence" value="ECO:0007669"/>
    <property type="project" value="UniProtKB-KW"/>
</dbReference>
<gene>
    <name evidence="6" type="ORF">BB561_004434</name>
</gene>
<evidence type="ECO:0000313" key="7">
    <source>
        <dbReference type="Proteomes" id="UP000245383"/>
    </source>
</evidence>
<dbReference type="Pfam" id="PF00462">
    <property type="entry name" value="Glutaredoxin"/>
    <property type="match status" value="1"/>
</dbReference>
<dbReference type="InterPro" id="IPR033658">
    <property type="entry name" value="GRX_PICOT-like"/>
</dbReference>
<feature type="domain" description="Thioredoxin" evidence="4">
    <location>
        <begin position="10"/>
        <end position="100"/>
    </location>
</feature>
<dbReference type="EMBL" id="MBFR01000205">
    <property type="protein sequence ID" value="PVU91367.1"/>
    <property type="molecule type" value="Genomic_DNA"/>
</dbReference>
<comment type="caution">
    <text evidence="6">The sequence shown here is derived from an EMBL/GenBank/DDBJ whole genome shotgun (WGS) entry which is preliminary data.</text>
</comment>